<evidence type="ECO:0000256" key="8">
    <source>
        <dbReference type="ARBA" id="ARBA00022840"/>
    </source>
</evidence>
<dbReference type="GO" id="GO:0006260">
    <property type="term" value="P:DNA replication"/>
    <property type="evidence" value="ECO:0007669"/>
    <property type="project" value="UniProtKB-KW"/>
</dbReference>
<keyword evidence="9 14" id="KW-0233">DNA recombination</keyword>
<accession>A0A317YC69</accession>
<evidence type="ECO:0000256" key="12">
    <source>
        <dbReference type="ARBA" id="ARBA00023306"/>
    </source>
</evidence>
<dbReference type="GO" id="GO:0071897">
    <property type="term" value="P:DNA biosynthetic process"/>
    <property type="evidence" value="ECO:0007669"/>
    <property type="project" value="InterPro"/>
</dbReference>
<keyword evidence="5" id="KW-0235">DNA replication</keyword>
<dbReference type="FunFam" id="2.40.50.140:FF:000062">
    <property type="entry name" value="DNA ligase"/>
    <property type="match status" value="1"/>
</dbReference>
<dbReference type="Gene3D" id="2.40.50.140">
    <property type="entry name" value="Nucleic acid-binding proteins"/>
    <property type="match status" value="1"/>
</dbReference>
<feature type="region of interest" description="Disordered" evidence="16">
    <location>
        <begin position="889"/>
        <end position="922"/>
    </location>
</feature>
<evidence type="ECO:0000256" key="14">
    <source>
        <dbReference type="RuleBase" id="RU000617"/>
    </source>
</evidence>
<evidence type="ECO:0000256" key="1">
    <source>
        <dbReference type="ARBA" id="ARBA00004123"/>
    </source>
</evidence>
<dbReference type="InterPro" id="IPR000977">
    <property type="entry name" value="DNA_ligase_ATP-dep"/>
</dbReference>
<evidence type="ECO:0000256" key="13">
    <source>
        <dbReference type="ARBA" id="ARBA00034003"/>
    </source>
</evidence>
<dbReference type="Pfam" id="PF04679">
    <property type="entry name" value="DNA_ligase_A_C"/>
    <property type="match status" value="1"/>
</dbReference>
<keyword evidence="4" id="KW-0132">Cell division</keyword>
<dbReference type="InterPro" id="IPR012309">
    <property type="entry name" value="DNA_ligase_ATP-dep_C"/>
</dbReference>
<dbReference type="FunFam" id="3.30.470.30:FF:000016">
    <property type="entry name" value="DNA ligase"/>
    <property type="match status" value="1"/>
</dbReference>
<reference evidence="18" key="1">
    <citation type="journal article" date="2018" name="Nat. Genet.">
        <title>Extensive intraspecific gene order and gene structural variations between Mo17 and other maize genomes.</title>
        <authorList>
            <person name="Sun S."/>
            <person name="Zhou Y."/>
            <person name="Chen J."/>
            <person name="Shi J."/>
            <person name="Zhao H."/>
            <person name="Zhao H."/>
            <person name="Song W."/>
            <person name="Zhang M."/>
            <person name="Cui Y."/>
            <person name="Dong X."/>
            <person name="Liu H."/>
            <person name="Ma X."/>
            <person name="Jiao Y."/>
            <person name="Wang B."/>
            <person name="Wei X."/>
            <person name="Stein J.C."/>
            <person name="Glaubitz J.C."/>
            <person name="Lu F."/>
            <person name="Yu G."/>
            <person name="Liang C."/>
            <person name="Fengler K."/>
            <person name="Li B."/>
            <person name="Rafalski A."/>
            <person name="Schnable P.S."/>
            <person name="Ware D.H."/>
            <person name="Buckler E.S."/>
            <person name="Lai J."/>
        </authorList>
    </citation>
    <scope>NUCLEOTIDE SEQUENCE [LARGE SCALE GENOMIC DNA]</scope>
    <source>
        <tissue evidence="18">Seedling</tissue>
    </source>
</reference>
<dbReference type="InterPro" id="IPR050191">
    <property type="entry name" value="ATP-dep_DNA_ligase"/>
</dbReference>
<keyword evidence="8 14" id="KW-0067">ATP-binding</keyword>
<comment type="catalytic activity">
    <reaction evidence="13 14">
        <text>ATP + (deoxyribonucleotide)n-3'-hydroxyl + 5'-phospho-(deoxyribonucleotide)m = (deoxyribonucleotide)n+m + AMP + diphosphate.</text>
        <dbReference type="EC" id="6.5.1.1"/>
    </reaction>
</comment>
<keyword evidence="12" id="KW-0131">Cell cycle</keyword>
<keyword evidence="10 14" id="KW-0234">DNA repair</keyword>
<dbReference type="InterPro" id="IPR012308">
    <property type="entry name" value="DNA_ligase_ATP-dep_N"/>
</dbReference>
<evidence type="ECO:0000256" key="5">
    <source>
        <dbReference type="ARBA" id="ARBA00022705"/>
    </source>
</evidence>
<dbReference type="GO" id="GO:0005524">
    <property type="term" value="F:ATP binding"/>
    <property type="evidence" value="ECO:0007669"/>
    <property type="project" value="UniProtKB-KW"/>
</dbReference>
<dbReference type="Pfam" id="PF04675">
    <property type="entry name" value="DNA_ligase_A_N"/>
    <property type="match status" value="1"/>
</dbReference>
<feature type="compositionally biased region" description="Low complexity" evidence="16">
    <location>
        <begin position="123"/>
        <end position="132"/>
    </location>
</feature>
<evidence type="ECO:0000313" key="18">
    <source>
        <dbReference type="EMBL" id="PWZ56278.1"/>
    </source>
</evidence>
<feature type="compositionally biased region" description="Low complexity" evidence="16">
    <location>
        <begin position="89"/>
        <end position="99"/>
    </location>
</feature>
<dbReference type="GO" id="GO:0003677">
    <property type="term" value="F:DNA binding"/>
    <property type="evidence" value="ECO:0007669"/>
    <property type="project" value="InterPro"/>
</dbReference>
<dbReference type="EMBL" id="NCVQ01000001">
    <property type="protein sequence ID" value="PWZ56278.1"/>
    <property type="molecule type" value="Genomic_DNA"/>
</dbReference>
<dbReference type="Pfam" id="PF01068">
    <property type="entry name" value="DNA_ligase_A_M"/>
    <property type="match status" value="1"/>
</dbReference>
<feature type="compositionally biased region" description="Low complexity" evidence="16">
    <location>
        <begin position="53"/>
        <end position="71"/>
    </location>
</feature>
<gene>
    <name evidence="18" type="primary">LIG1</name>
    <name evidence="18" type="ORF">Zm00014a_004911</name>
</gene>
<dbReference type="AlphaFoldDB" id="A0A317YC69"/>
<dbReference type="NCBIfam" id="TIGR00574">
    <property type="entry name" value="dnl1"/>
    <property type="match status" value="1"/>
</dbReference>
<dbReference type="InterPro" id="IPR016059">
    <property type="entry name" value="DNA_ligase_ATP-dep_CS"/>
</dbReference>
<dbReference type="Gene3D" id="1.10.3260.10">
    <property type="entry name" value="DNA ligase, ATP-dependent, N-terminal domain"/>
    <property type="match status" value="1"/>
</dbReference>
<sequence>MFVLTATTSTTTATSLLLRCRPLPSPKTVTLATPPAILPFCIRSRFSASASASASASSVSPQSRATAAAAAGKSREKKPPTARAKRADAVPAAAAPGMSASGGGSAGKRTVADVLMGNARAAASKAKKAAPSPKKPQAKTDGAEVEPEAAAVAEKPPSPARSKRASSPAKSPKLLPDGSTSSAKSKGPAALAQLDAAKENPPSPKRSKTLAAKSDTQPSGEGVVGLGHTDGKKGSPSPTKAKGQASQSEEKKRAASPKKAKTTDSPKTEKNITLELKKKGSEFDPMAVAYWKPGEPVPFLFLARALDLISNESGRIVITEILSNVFRTVMATTPDDLLATVYLSANRIAPPHEGIELGIGDASVIRALAEAYGRKEEHVKKDLKELGDLGLVAKASRSSQKMMFKPKPLTIARVLSTFRTIAKESGKDSQDKKRNHMKGLLVAATDCEPQYITRLLQSKMRIGLAEKTVQMALGQAAVFADKNPLPPKVQSPFEEAAKIIKQAYSVLPIYDKIVPAILEVGVWKLPETCKFSIGVPVGPMLAKATKSVSEIIDKFQGLEYTCEYKYDGERAQIHCMEDGSVEIYSRNAERNTGKYPDVVDAVSRFRKATVKSFVLDCEIVAYDREKQKILPFQILSTRARKGVTINDIKVSVCTFGFDILYINGKPLLQEQLKIRREHLYNSFEEVPGVFKLATAITSNDLEEIQKFLDTAVNSSCEGLIIKTLDKDATYEPAKRSNNWLKLKKDYMDSIGDSLDLVPIAAFYGRGKRTGVFGSFLLACYDEQNEEYQTICNIGTGFSEQQLEERSASLRSKVIEKPKAYYRFGDTMNPDVWFEPSEVWEVKAADLSISPVHRAANGIVDPNKYVGRLMLKSNQGISLRFPRLLRLRDDKSPEQATTSDQVADMYRSQKINHGYNQEDEDDD</sequence>
<protein>
    <recommendedName>
        <fullName evidence="14">DNA ligase</fullName>
        <ecNumber evidence="14">6.5.1.1</ecNumber>
    </recommendedName>
</protein>
<comment type="caution">
    <text evidence="18">The sequence shown here is derived from an EMBL/GenBank/DDBJ whole genome shotgun (WGS) entry which is preliminary data.</text>
</comment>
<dbReference type="SUPFAM" id="SSF56091">
    <property type="entry name" value="DNA ligase/mRNA capping enzyme, catalytic domain"/>
    <property type="match status" value="1"/>
</dbReference>
<dbReference type="InterPro" id="IPR012340">
    <property type="entry name" value="NA-bd_OB-fold"/>
</dbReference>
<dbReference type="InterPro" id="IPR012310">
    <property type="entry name" value="DNA_ligase_ATP-dep_cent"/>
</dbReference>
<evidence type="ECO:0000256" key="2">
    <source>
        <dbReference type="ARBA" id="ARBA00007572"/>
    </source>
</evidence>
<dbReference type="InterPro" id="IPR036599">
    <property type="entry name" value="DNA_ligase_N_sf"/>
</dbReference>
<keyword evidence="3 14" id="KW-0436">Ligase</keyword>
<dbReference type="GO" id="GO:0003910">
    <property type="term" value="F:DNA ligase (ATP) activity"/>
    <property type="evidence" value="ECO:0007669"/>
    <property type="project" value="UniProtKB-EC"/>
</dbReference>
<evidence type="ECO:0000256" key="4">
    <source>
        <dbReference type="ARBA" id="ARBA00022618"/>
    </source>
</evidence>
<feature type="domain" description="ATP-dependent DNA ligase family profile" evidence="17">
    <location>
        <begin position="645"/>
        <end position="781"/>
    </location>
</feature>
<evidence type="ECO:0000256" key="15">
    <source>
        <dbReference type="RuleBase" id="RU004196"/>
    </source>
</evidence>
<dbReference type="PROSITE" id="PS00333">
    <property type="entry name" value="DNA_LIGASE_A2"/>
    <property type="match status" value="1"/>
</dbReference>
<dbReference type="PROSITE" id="PS00697">
    <property type="entry name" value="DNA_LIGASE_A1"/>
    <property type="match status" value="1"/>
</dbReference>
<keyword evidence="6 14" id="KW-0547">Nucleotide-binding</keyword>
<dbReference type="GO" id="GO:0051301">
    <property type="term" value="P:cell division"/>
    <property type="evidence" value="ECO:0007669"/>
    <property type="project" value="UniProtKB-KW"/>
</dbReference>
<evidence type="ECO:0000259" key="17">
    <source>
        <dbReference type="PROSITE" id="PS50160"/>
    </source>
</evidence>
<dbReference type="GO" id="GO:0006281">
    <property type="term" value="P:DNA repair"/>
    <property type="evidence" value="ECO:0007669"/>
    <property type="project" value="UniProtKB-KW"/>
</dbReference>
<evidence type="ECO:0000256" key="7">
    <source>
        <dbReference type="ARBA" id="ARBA00022763"/>
    </source>
</evidence>
<organism evidence="18">
    <name type="scientific">Zea mays</name>
    <name type="common">Maize</name>
    <dbReference type="NCBI Taxonomy" id="4577"/>
    <lineage>
        <taxon>Eukaryota</taxon>
        <taxon>Viridiplantae</taxon>
        <taxon>Streptophyta</taxon>
        <taxon>Embryophyta</taxon>
        <taxon>Tracheophyta</taxon>
        <taxon>Spermatophyta</taxon>
        <taxon>Magnoliopsida</taxon>
        <taxon>Liliopsida</taxon>
        <taxon>Poales</taxon>
        <taxon>Poaceae</taxon>
        <taxon>PACMAD clade</taxon>
        <taxon>Panicoideae</taxon>
        <taxon>Andropogonodae</taxon>
        <taxon>Andropogoneae</taxon>
        <taxon>Tripsacinae</taxon>
        <taxon>Zea</taxon>
    </lineage>
</organism>
<evidence type="ECO:0000256" key="16">
    <source>
        <dbReference type="SAM" id="MobiDB-lite"/>
    </source>
</evidence>
<comment type="subcellular location">
    <subcellularLocation>
        <location evidence="1">Nucleus</location>
    </subcellularLocation>
</comment>
<dbReference type="Gene3D" id="3.30.1490.70">
    <property type="match status" value="1"/>
</dbReference>
<dbReference type="SUPFAM" id="SSF50249">
    <property type="entry name" value="Nucleic acid-binding proteins"/>
    <property type="match status" value="1"/>
</dbReference>
<dbReference type="PROSITE" id="PS50160">
    <property type="entry name" value="DNA_LIGASE_A3"/>
    <property type="match status" value="1"/>
</dbReference>
<keyword evidence="11" id="KW-0539">Nucleus</keyword>
<dbReference type="ExpressionAtlas" id="A0A317YC69">
    <property type="expression patterns" value="baseline and differential"/>
</dbReference>
<keyword evidence="7 14" id="KW-0227">DNA damage</keyword>
<dbReference type="PANTHER" id="PTHR45674">
    <property type="entry name" value="DNA LIGASE 1/3 FAMILY MEMBER"/>
    <property type="match status" value="1"/>
</dbReference>
<evidence type="ECO:0000256" key="11">
    <source>
        <dbReference type="ARBA" id="ARBA00023242"/>
    </source>
</evidence>
<feature type="region of interest" description="Disordered" evidence="16">
    <location>
        <begin position="123"/>
        <end position="276"/>
    </location>
</feature>
<evidence type="ECO:0000256" key="9">
    <source>
        <dbReference type="ARBA" id="ARBA00023172"/>
    </source>
</evidence>
<feature type="region of interest" description="Disordered" evidence="16">
    <location>
        <begin position="53"/>
        <end position="107"/>
    </location>
</feature>
<evidence type="ECO:0000256" key="3">
    <source>
        <dbReference type="ARBA" id="ARBA00022598"/>
    </source>
</evidence>
<comment type="similarity">
    <text evidence="2 15">Belongs to the ATP-dependent DNA ligase family.</text>
</comment>
<dbReference type="FunFam" id="1.10.3260.10:FF:000001">
    <property type="entry name" value="DNA ligase"/>
    <property type="match status" value="1"/>
</dbReference>
<dbReference type="PANTHER" id="PTHR45674:SF4">
    <property type="entry name" value="DNA LIGASE 1"/>
    <property type="match status" value="1"/>
</dbReference>
<dbReference type="CDD" id="cd07969">
    <property type="entry name" value="OBF_DNA_ligase_I"/>
    <property type="match status" value="1"/>
</dbReference>
<evidence type="ECO:0000256" key="6">
    <source>
        <dbReference type="ARBA" id="ARBA00022741"/>
    </source>
</evidence>
<dbReference type="SUPFAM" id="SSF117018">
    <property type="entry name" value="ATP-dependent DNA ligase DNA-binding domain"/>
    <property type="match status" value="1"/>
</dbReference>
<proteinExistence type="inferred from homology"/>
<dbReference type="GO" id="GO:0005634">
    <property type="term" value="C:nucleus"/>
    <property type="evidence" value="ECO:0007669"/>
    <property type="project" value="UniProtKB-SubCell"/>
</dbReference>
<feature type="compositionally biased region" description="Basic and acidic residues" evidence="16">
    <location>
        <begin position="261"/>
        <end position="276"/>
    </location>
</feature>
<evidence type="ECO:0000256" key="10">
    <source>
        <dbReference type="ARBA" id="ARBA00023204"/>
    </source>
</evidence>
<dbReference type="Gene3D" id="3.30.470.30">
    <property type="entry name" value="DNA ligase/mRNA capping enzyme"/>
    <property type="match status" value="1"/>
</dbReference>
<dbReference type="GO" id="GO:0006310">
    <property type="term" value="P:DNA recombination"/>
    <property type="evidence" value="ECO:0007669"/>
    <property type="project" value="UniProtKB-KW"/>
</dbReference>
<name>A0A317YC69_MAIZE</name>
<dbReference type="EC" id="6.5.1.1" evidence="14"/>
<dbReference type="Proteomes" id="UP000251960">
    <property type="component" value="Chromosome 1"/>
</dbReference>
<dbReference type="CDD" id="cd07900">
    <property type="entry name" value="Adenylation_DNA_ligase_I_Euk"/>
    <property type="match status" value="1"/>
</dbReference>